<dbReference type="AlphaFoldDB" id="A0A061B340"/>
<dbReference type="Pfam" id="PF00660">
    <property type="entry name" value="SRP1_TIP1"/>
    <property type="match status" value="1"/>
</dbReference>
<dbReference type="OrthoDB" id="4069604at2759"/>
<dbReference type="VEuPathDB" id="FungiDB:BON22_3677"/>
<organism evidence="3">
    <name type="scientific">Cyberlindnera fabianii</name>
    <name type="common">Yeast</name>
    <name type="synonym">Hansenula fabianii</name>
    <dbReference type="NCBI Taxonomy" id="36022"/>
    <lineage>
        <taxon>Eukaryota</taxon>
        <taxon>Fungi</taxon>
        <taxon>Dikarya</taxon>
        <taxon>Ascomycota</taxon>
        <taxon>Saccharomycotina</taxon>
        <taxon>Saccharomycetes</taxon>
        <taxon>Phaffomycetales</taxon>
        <taxon>Phaffomycetaceae</taxon>
        <taxon>Cyberlindnera</taxon>
    </lineage>
</organism>
<evidence type="ECO:0000313" key="3">
    <source>
        <dbReference type="EMBL" id="CDR41420.1"/>
    </source>
</evidence>
<feature type="chain" id="PRO_5001593942" evidence="2">
    <location>
        <begin position="20"/>
        <end position="238"/>
    </location>
</feature>
<protein>
    <submittedName>
        <fullName evidence="3">CYFA0S07e01904g1_1</fullName>
    </submittedName>
</protein>
<accession>A0A061B340</accession>
<proteinExistence type="predicted"/>
<gene>
    <name evidence="3" type="ORF">CYFA0S_07e01904g</name>
</gene>
<dbReference type="EMBL" id="LK052892">
    <property type="protein sequence ID" value="CDR41420.1"/>
    <property type="molecule type" value="Genomic_DNA"/>
</dbReference>
<feature type="signal peptide" evidence="2">
    <location>
        <begin position="1"/>
        <end position="19"/>
    </location>
</feature>
<evidence type="ECO:0000256" key="1">
    <source>
        <dbReference type="SAM" id="MobiDB-lite"/>
    </source>
</evidence>
<dbReference type="InterPro" id="IPR000992">
    <property type="entry name" value="SRP1_TIP1"/>
</dbReference>
<name>A0A061B340_CYBFA</name>
<evidence type="ECO:0000256" key="2">
    <source>
        <dbReference type="SAM" id="SignalP"/>
    </source>
</evidence>
<feature type="region of interest" description="Disordered" evidence="1">
    <location>
        <begin position="186"/>
        <end position="216"/>
    </location>
</feature>
<reference evidence="3" key="1">
    <citation type="journal article" date="2014" name="Genome Announc.">
        <title>Genome sequence of the yeast Cyberlindnera fabianii (Hansenula fabianii).</title>
        <authorList>
            <person name="Freel K.C."/>
            <person name="Sarilar V."/>
            <person name="Neuveglise C."/>
            <person name="Devillers H."/>
            <person name="Friedrich A."/>
            <person name="Schacherer J."/>
        </authorList>
    </citation>
    <scope>NUCLEOTIDE SEQUENCE</scope>
    <source>
        <strain evidence="3">YJS4271</strain>
    </source>
</reference>
<sequence length="238" mass="24899">MKLTTLFLAVSTLVTMGLSQTTTSFDAAAYSSASAAALAADGKLIYDVLVDLNSRYTQYITYMDNNGMAFPEGVANYINRILTISSEGSLLAFIQTRSFPFSEFQTLMPAFPWYSSLLSEAGVTTFYVPEDFLAGTVGFNVAFETGTVSSSLSLSSDEVTSSLEFSSLSSAISSVAVNSTLSSAVLSTSSSPRTNSSTFSSTSSSASSSSSSSNSQGSASSLYIPVLAAPLFLVSLLF</sequence>
<keyword evidence="2" id="KW-0732">Signal</keyword>